<organism evidence="7 8">
    <name type="scientific">Corallococcus terminator</name>
    <dbReference type="NCBI Taxonomy" id="2316733"/>
    <lineage>
        <taxon>Bacteria</taxon>
        <taxon>Pseudomonadati</taxon>
        <taxon>Myxococcota</taxon>
        <taxon>Myxococcia</taxon>
        <taxon>Myxococcales</taxon>
        <taxon>Cystobacterineae</taxon>
        <taxon>Myxococcaceae</taxon>
        <taxon>Corallococcus</taxon>
    </lineage>
</organism>
<keyword evidence="8" id="KW-1185">Reference proteome</keyword>
<gene>
    <name evidence="7" type="ORF">D7V88_42380</name>
</gene>
<evidence type="ECO:0000256" key="3">
    <source>
        <dbReference type="ARBA" id="ARBA00022448"/>
    </source>
</evidence>
<dbReference type="GO" id="GO:0016887">
    <property type="term" value="F:ATP hydrolysis activity"/>
    <property type="evidence" value="ECO:0007669"/>
    <property type="project" value="InterPro"/>
</dbReference>
<reference evidence="8" key="1">
    <citation type="submission" date="2018-09" db="EMBL/GenBank/DDBJ databases">
        <authorList>
            <person name="Livingstone P.G."/>
            <person name="Whitworth D.E."/>
        </authorList>
    </citation>
    <scope>NUCLEOTIDE SEQUENCE [LARGE SCALE GENOMIC DNA]</scope>
    <source>
        <strain evidence="8">CA054A</strain>
    </source>
</reference>
<name>A0A3A8HDX8_9BACT</name>
<evidence type="ECO:0000313" key="7">
    <source>
        <dbReference type="EMBL" id="RKG63463.1"/>
    </source>
</evidence>
<dbReference type="PANTHER" id="PTHR43297">
    <property type="entry name" value="OLIGOPEPTIDE TRANSPORT ATP-BINDING PROTEIN APPD"/>
    <property type="match status" value="1"/>
</dbReference>
<proteinExistence type="inferred from homology"/>
<comment type="similarity">
    <text evidence="2">Belongs to the ABC transporter superfamily.</text>
</comment>
<feature type="domain" description="ABC transporter" evidence="6">
    <location>
        <begin position="27"/>
        <end position="72"/>
    </location>
</feature>
<dbReference type="OrthoDB" id="5357528at2"/>
<protein>
    <submittedName>
        <fullName evidence="7">ATP-binding cassette domain-containing protein</fullName>
    </submittedName>
</protein>
<dbReference type="AlphaFoldDB" id="A0A3A8HDX8"/>
<dbReference type="Proteomes" id="UP000268094">
    <property type="component" value="Unassembled WGS sequence"/>
</dbReference>
<accession>A0A3A8HDX8</accession>
<feature type="non-terminal residue" evidence="7">
    <location>
        <position position="95"/>
    </location>
</feature>
<comment type="subcellular location">
    <subcellularLocation>
        <location evidence="1">Membrane</location>
    </subcellularLocation>
</comment>
<comment type="caution">
    <text evidence="7">The sequence shown here is derived from an EMBL/GenBank/DDBJ whole genome shotgun (WGS) entry which is preliminary data.</text>
</comment>
<dbReference type="InterPro" id="IPR027417">
    <property type="entry name" value="P-loop_NTPase"/>
</dbReference>
<dbReference type="GO" id="GO:0016020">
    <property type="term" value="C:membrane"/>
    <property type="evidence" value="ECO:0007669"/>
    <property type="project" value="UniProtKB-SubCell"/>
</dbReference>
<dbReference type="Pfam" id="PF00005">
    <property type="entry name" value="ABC_tran"/>
    <property type="match status" value="1"/>
</dbReference>
<evidence type="ECO:0000256" key="5">
    <source>
        <dbReference type="ARBA" id="ARBA00023136"/>
    </source>
</evidence>
<sequence>MPDQRVVQVQDLSVRFATSERVVDAVRNLSFHVDRGETLAVVGESGSGKSVTSLALMRLVEHGGGKIIGGQMHLRRRNGEVLDLANASPAAMRGV</sequence>
<dbReference type="InterPro" id="IPR050388">
    <property type="entry name" value="ABC_Ni/Peptide_Import"/>
</dbReference>
<dbReference type="EMBL" id="RAVZ01000832">
    <property type="protein sequence ID" value="RKG63463.1"/>
    <property type="molecule type" value="Genomic_DNA"/>
</dbReference>
<evidence type="ECO:0000259" key="6">
    <source>
        <dbReference type="Pfam" id="PF00005"/>
    </source>
</evidence>
<evidence type="ECO:0000313" key="8">
    <source>
        <dbReference type="Proteomes" id="UP000268094"/>
    </source>
</evidence>
<keyword evidence="7" id="KW-0067">ATP-binding</keyword>
<keyword evidence="5" id="KW-0472">Membrane</keyword>
<keyword evidence="3" id="KW-0813">Transport</keyword>
<evidence type="ECO:0000256" key="1">
    <source>
        <dbReference type="ARBA" id="ARBA00004370"/>
    </source>
</evidence>
<evidence type="ECO:0000256" key="2">
    <source>
        <dbReference type="ARBA" id="ARBA00005417"/>
    </source>
</evidence>
<dbReference type="InterPro" id="IPR003439">
    <property type="entry name" value="ABC_transporter-like_ATP-bd"/>
</dbReference>
<dbReference type="Gene3D" id="3.40.50.300">
    <property type="entry name" value="P-loop containing nucleotide triphosphate hydrolases"/>
    <property type="match status" value="1"/>
</dbReference>
<keyword evidence="7" id="KW-0547">Nucleotide-binding</keyword>
<dbReference type="PANTHER" id="PTHR43297:SF2">
    <property type="entry name" value="DIPEPTIDE TRANSPORT ATP-BINDING PROTEIN DPPD"/>
    <property type="match status" value="1"/>
</dbReference>
<keyword evidence="4" id="KW-1003">Cell membrane</keyword>
<dbReference type="SUPFAM" id="SSF52540">
    <property type="entry name" value="P-loop containing nucleoside triphosphate hydrolases"/>
    <property type="match status" value="1"/>
</dbReference>
<dbReference type="GO" id="GO:0005524">
    <property type="term" value="F:ATP binding"/>
    <property type="evidence" value="ECO:0007669"/>
    <property type="project" value="UniProtKB-KW"/>
</dbReference>
<evidence type="ECO:0000256" key="4">
    <source>
        <dbReference type="ARBA" id="ARBA00022475"/>
    </source>
</evidence>